<evidence type="ECO:0000256" key="1">
    <source>
        <dbReference type="SAM" id="Phobius"/>
    </source>
</evidence>
<dbReference type="AlphaFoldDB" id="A0A6L7C7T2"/>
<feature type="transmembrane region" description="Helical" evidence="1">
    <location>
        <begin position="68"/>
        <end position="92"/>
    </location>
</feature>
<keyword evidence="1" id="KW-0472">Membrane</keyword>
<dbReference type="EMBL" id="WTRN01000039">
    <property type="protein sequence ID" value="MWT84617.1"/>
    <property type="molecule type" value="Genomic_DNA"/>
</dbReference>
<organism evidence="2 3">
    <name type="scientific">Escherichia coli</name>
    <dbReference type="NCBI Taxonomy" id="562"/>
    <lineage>
        <taxon>Bacteria</taxon>
        <taxon>Pseudomonadati</taxon>
        <taxon>Pseudomonadota</taxon>
        <taxon>Gammaproteobacteria</taxon>
        <taxon>Enterobacterales</taxon>
        <taxon>Enterobacteriaceae</taxon>
        <taxon>Escherichia</taxon>
    </lineage>
</organism>
<name>A0A6L7C7T2_ECOLX</name>
<evidence type="ECO:0000313" key="2">
    <source>
        <dbReference type="EMBL" id="MWT84617.1"/>
    </source>
</evidence>
<protein>
    <submittedName>
        <fullName evidence="2">Uncharacterized protein</fullName>
    </submittedName>
</protein>
<keyword evidence="1" id="KW-1133">Transmembrane helix</keyword>
<keyword evidence="1" id="KW-0812">Transmembrane</keyword>
<accession>A0A6L7C7T2</accession>
<feature type="transmembrane region" description="Helical" evidence="1">
    <location>
        <begin position="40"/>
        <end position="62"/>
    </location>
</feature>
<dbReference type="RefSeq" id="WP_160450953.1">
    <property type="nucleotide sequence ID" value="NZ_WTRB01000044.1"/>
</dbReference>
<comment type="caution">
    <text evidence="2">The sequence shown here is derived from an EMBL/GenBank/DDBJ whole genome shotgun (WGS) entry which is preliminary data.</text>
</comment>
<gene>
    <name evidence="2" type="ORF">GP954_05375</name>
</gene>
<proteinExistence type="predicted"/>
<dbReference type="Proteomes" id="UP000480485">
    <property type="component" value="Unassembled WGS sequence"/>
</dbReference>
<evidence type="ECO:0000313" key="3">
    <source>
        <dbReference type="Proteomes" id="UP000480485"/>
    </source>
</evidence>
<reference evidence="2 3" key="1">
    <citation type="submission" date="2019-12" db="EMBL/GenBank/DDBJ databases">
        <title>Enteriobacteria Tanzani isolates_8377-8380.</title>
        <authorList>
            <person name="Subbiah M."/>
            <person name="Call D."/>
        </authorList>
    </citation>
    <scope>NUCLEOTIDE SEQUENCE [LARGE SCALE GENOMIC DNA]</scope>
    <source>
        <strain evidence="2 3">8378wC7</strain>
    </source>
</reference>
<sequence length="102" mass="11681">MEQINITTPEKTSGIQKINIEQEQEENKFTLSLKEADRLLFAKQVLLFIFFFSVIIVVFAAFSPTNELIVQMVDLVKIGVLPLVTLIVSFYFPQNIKDKNSN</sequence>